<evidence type="ECO:0000256" key="5">
    <source>
        <dbReference type="ARBA" id="ARBA00022989"/>
    </source>
</evidence>
<comment type="subcellular location">
    <subcellularLocation>
        <location evidence="1">Membrane</location>
        <topology evidence="1">Multi-pass membrane protein</topology>
    </subcellularLocation>
</comment>
<sequence length="483" mass="56550">MRNDFRWDSRIIQLFELLIDMGVVIGSLIIVLLAHGELQNITISTTFDFIVDLVIANSVLLLSTVIFFRVYRISVVKTKYRDLMPRIILALIMANLITVFSSMFLNDLDFSKTIFIYSFAVQVMFFVFIKYVEFYFFQKVNVKTAIIIGPKDQADKFAKKLISDKSSYVELKYIIYEDENNTKQCPIIEKYINRVEYIYLTANLYEEKKNTIIAHCIEHNKTFFLIPKIYELAIKNASIENIGDVLVYQVQGLELTLEQRFLKRTFDLIVGLVGLILTSPIMLLTAIVVKLYDRGPVFFKQERLTYKNRTFTLIKFRTMIPDAEKHTGPVLASDKDPRITKLGSFMRKTRVDELPQFFNIIKGDMSIVGPRPEREFFVEQFKKENPSYKYRLNVRAGVTGLAQALGKYNTTYDDKLRYDLFYIRNYSFFQDLYILLHTIRAIFQNDSAQGLLQDFNVIDHFDNQGYIYLESDIDKDVFIITRK</sequence>
<feature type="transmembrane region" description="Helical" evidence="7">
    <location>
        <begin position="12"/>
        <end position="34"/>
    </location>
</feature>
<reference evidence="9 10" key="1">
    <citation type="submission" date="2020-02" db="EMBL/GenBank/DDBJ databases">
        <authorList>
            <person name="Zheng R.K."/>
            <person name="Sun C.M."/>
        </authorList>
    </citation>
    <scope>NUCLEOTIDE SEQUENCE [LARGE SCALE GENOMIC DNA]</scope>
    <source>
        <strain evidence="10">zrk13</strain>
    </source>
</reference>
<organism evidence="9 10">
    <name type="scientific">Candidatus Xianfuyuplasma coldseepsis</name>
    <dbReference type="NCBI Taxonomy" id="2782163"/>
    <lineage>
        <taxon>Bacteria</taxon>
        <taxon>Bacillati</taxon>
        <taxon>Mycoplasmatota</taxon>
        <taxon>Mollicutes</taxon>
        <taxon>Candidatus Izemoplasmatales</taxon>
        <taxon>Candidatus Izemoplasmataceae</taxon>
        <taxon>Candidatus Xianfuyuplasma</taxon>
    </lineage>
</organism>
<accession>A0A7L7KQL3</accession>
<evidence type="ECO:0000256" key="1">
    <source>
        <dbReference type="ARBA" id="ARBA00004141"/>
    </source>
</evidence>
<keyword evidence="10" id="KW-1185">Reference proteome</keyword>
<evidence type="ECO:0000256" key="2">
    <source>
        <dbReference type="ARBA" id="ARBA00006464"/>
    </source>
</evidence>
<dbReference type="NCBIfam" id="TIGR03025">
    <property type="entry name" value="EPS_sugtrans"/>
    <property type="match status" value="1"/>
</dbReference>
<dbReference type="PANTHER" id="PTHR30576">
    <property type="entry name" value="COLANIC BIOSYNTHESIS UDP-GLUCOSE LIPID CARRIER TRANSFERASE"/>
    <property type="match status" value="1"/>
</dbReference>
<proteinExistence type="inferred from homology"/>
<gene>
    <name evidence="9" type="ORF">G4Z02_01715</name>
</gene>
<dbReference type="KEGG" id="xcl:G4Z02_01715"/>
<feature type="transmembrane region" description="Helical" evidence="7">
    <location>
        <begin position="83"/>
        <end position="104"/>
    </location>
</feature>
<evidence type="ECO:0000313" key="10">
    <source>
        <dbReference type="Proteomes" id="UP000514720"/>
    </source>
</evidence>
<name>A0A7L7KQL3_9MOLU</name>
<evidence type="ECO:0000256" key="3">
    <source>
        <dbReference type="ARBA" id="ARBA00022679"/>
    </source>
</evidence>
<dbReference type="Proteomes" id="UP000514720">
    <property type="component" value="Chromosome"/>
</dbReference>
<dbReference type="Pfam" id="PF02397">
    <property type="entry name" value="Bac_transf"/>
    <property type="match status" value="1"/>
</dbReference>
<dbReference type="AlphaFoldDB" id="A0A7L7KQL3"/>
<dbReference type="RefSeq" id="WP_258878130.1">
    <property type="nucleotide sequence ID" value="NZ_CP048914.1"/>
</dbReference>
<protein>
    <submittedName>
        <fullName evidence="9">Sugar transferase</fullName>
    </submittedName>
</protein>
<evidence type="ECO:0000313" key="9">
    <source>
        <dbReference type="EMBL" id="QMS84516.1"/>
    </source>
</evidence>
<keyword evidence="3 9" id="KW-0808">Transferase</keyword>
<feature type="transmembrane region" description="Helical" evidence="7">
    <location>
        <begin position="268"/>
        <end position="292"/>
    </location>
</feature>
<evidence type="ECO:0000256" key="7">
    <source>
        <dbReference type="SAM" id="Phobius"/>
    </source>
</evidence>
<comment type="similarity">
    <text evidence="2">Belongs to the bacterial sugar transferase family.</text>
</comment>
<feature type="domain" description="Bacterial sugar transferase" evidence="8">
    <location>
        <begin position="263"/>
        <end position="443"/>
    </location>
</feature>
<keyword evidence="5 7" id="KW-1133">Transmembrane helix</keyword>
<dbReference type="GO" id="GO:0016780">
    <property type="term" value="F:phosphotransferase activity, for other substituted phosphate groups"/>
    <property type="evidence" value="ECO:0007669"/>
    <property type="project" value="TreeGrafter"/>
</dbReference>
<feature type="transmembrane region" description="Helical" evidence="7">
    <location>
        <begin position="110"/>
        <end position="129"/>
    </location>
</feature>
<evidence type="ECO:0000256" key="4">
    <source>
        <dbReference type="ARBA" id="ARBA00022692"/>
    </source>
</evidence>
<keyword evidence="4 7" id="KW-0812">Transmembrane</keyword>
<evidence type="ECO:0000259" key="8">
    <source>
        <dbReference type="Pfam" id="PF02397"/>
    </source>
</evidence>
<dbReference type="GO" id="GO:0016020">
    <property type="term" value="C:membrane"/>
    <property type="evidence" value="ECO:0007669"/>
    <property type="project" value="UniProtKB-SubCell"/>
</dbReference>
<keyword evidence="6 7" id="KW-0472">Membrane</keyword>
<dbReference type="InterPro" id="IPR017475">
    <property type="entry name" value="EPS_sugar_tfrase"/>
</dbReference>
<dbReference type="PANTHER" id="PTHR30576:SF20">
    <property type="entry name" value="QUINOVOSAMINEPHOSPHOTRANSFERAE-RELATED"/>
    <property type="match status" value="1"/>
</dbReference>
<dbReference type="EMBL" id="CP048914">
    <property type="protein sequence ID" value="QMS84516.1"/>
    <property type="molecule type" value="Genomic_DNA"/>
</dbReference>
<evidence type="ECO:0000256" key="6">
    <source>
        <dbReference type="ARBA" id="ARBA00023136"/>
    </source>
</evidence>
<feature type="transmembrane region" description="Helical" evidence="7">
    <location>
        <begin position="49"/>
        <end position="71"/>
    </location>
</feature>
<dbReference type="InterPro" id="IPR003362">
    <property type="entry name" value="Bact_transf"/>
</dbReference>